<comment type="caution">
    <text evidence="2">The sequence shown here is derived from an EMBL/GenBank/DDBJ whole genome shotgun (WGS) entry which is preliminary data.</text>
</comment>
<gene>
    <name evidence="2" type="primary">AVEN_184878_1</name>
    <name evidence="2" type="ORF">CEXT_644431</name>
</gene>
<reference evidence="2 3" key="1">
    <citation type="submission" date="2021-06" db="EMBL/GenBank/DDBJ databases">
        <title>Caerostris extrusa draft genome.</title>
        <authorList>
            <person name="Kono N."/>
            <person name="Arakawa K."/>
        </authorList>
    </citation>
    <scope>NUCLEOTIDE SEQUENCE [LARGE SCALE GENOMIC DNA]</scope>
</reference>
<evidence type="ECO:0000313" key="3">
    <source>
        <dbReference type="Proteomes" id="UP001054945"/>
    </source>
</evidence>
<organism evidence="2 3">
    <name type="scientific">Caerostris extrusa</name>
    <name type="common">Bark spider</name>
    <name type="synonym">Caerostris bankana</name>
    <dbReference type="NCBI Taxonomy" id="172846"/>
    <lineage>
        <taxon>Eukaryota</taxon>
        <taxon>Metazoa</taxon>
        <taxon>Ecdysozoa</taxon>
        <taxon>Arthropoda</taxon>
        <taxon>Chelicerata</taxon>
        <taxon>Arachnida</taxon>
        <taxon>Araneae</taxon>
        <taxon>Araneomorphae</taxon>
        <taxon>Entelegynae</taxon>
        <taxon>Araneoidea</taxon>
        <taxon>Araneidae</taxon>
        <taxon>Caerostris</taxon>
    </lineage>
</organism>
<dbReference type="Proteomes" id="UP001054945">
    <property type="component" value="Unassembled WGS sequence"/>
</dbReference>
<accession>A0AAV4URD9</accession>
<evidence type="ECO:0000256" key="1">
    <source>
        <dbReference type="SAM" id="Coils"/>
    </source>
</evidence>
<dbReference type="EMBL" id="BPLR01013258">
    <property type="protein sequence ID" value="GIY59970.1"/>
    <property type="molecule type" value="Genomic_DNA"/>
</dbReference>
<evidence type="ECO:0000313" key="2">
    <source>
        <dbReference type="EMBL" id="GIY59970.1"/>
    </source>
</evidence>
<keyword evidence="3" id="KW-1185">Reference proteome</keyword>
<keyword evidence="1" id="KW-0175">Coiled coil</keyword>
<protein>
    <submittedName>
        <fullName evidence="2">Uncharacterized protein</fullName>
    </submittedName>
</protein>
<sequence>MEVKELQVRMQRCQKETIHQLEAETLDLQSKSKRLHHELELKHRTLQHNEEQYKDMLNNCNTYFENEPTEYHSMQAIHQRIRKRTPEDKQIHSEFESAESVFKQMKEKLEKNHLANGNLLTDVEREWELQEKEAVEQDAAREQIVEKPNEIVSGSPKKKGQVIFTILMLKIVFRANGNRRKIDGSEKKKARENTLDLKTEKKQLDSRMELLRGTNAGCPKRELEEELQIADSRLKEQEKRKESAQLESEKINALLLNLEGQMRKLLQLIRKELPDAKISIPTNPTVAELSLKIEETLKKRQERQLSVKIQRTP</sequence>
<dbReference type="AlphaFoldDB" id="A0AAV4URD9"/>
<name>A0AAV4URD9_CAEEX</name>
<feature type="coiled-coil region" evidence="1">
    <location>
        <begin position="187"/>
        <end position="261"/>
    </location>
</feature>
<proteinExistence type="predicted"/>